<proteinExistence type="predicted"/>
<gene>
    <name evidence="2" type="ORF">EVAR_41103_1</name>
</gene>
<reference evidence="2 3" key="1">
    <citation type="journal article" date="2019" name="Commun. Biol.">
        <title>The bagworm genome reveals a unique fibroin gene that provides high tensile strength.</title>
        <authorList>
            <person name="Kono N."/>
            <person name="Nakamura H."/>
            <person name="Ohtoshi R."/>
            <person name="Tomita M."/>
            <person name="Numata K."/>
            <person name="Arakawa K."/>
        </authorList>
    </citation>
    <scope>NUCLEOTIDE SEQUENCE [LARGE SCALE GENOMIC DNA]</scope>
</reference>
<dbReference type="EMBL" id="BGZK01000795">
    <property type="protein sequence ID" value="GBP60764.1"/>
    <property type="molecule type" value="Genomic_DNA"/>
</dbReference>
<evidence type="ECO:0000313" key="3">
    <source>
        <dbReference type="Proteomes" id="UP000299102"/>
    </source>
</evidence>
<feature type="region of interest" description="Disordered" evidence="1">
    <location>
        <begin position="1"/>
        <end position="22"/>
    </location>
</feature>
<organism evidence="2 3">
    <name type="scientific">Eumeta variegata</name>
    <name type="common">Bagworm moth</name>
    <name type="synonym">Eumeta japonica</name>
    <dbReference type="NCBI Taxonomy" id="151549"/>
    <lineage>
        <taxon>Eukaryota</taxon>
        <taxon>Metazoa</taxon>
        <taxon>Ecdysozoa</taxon>
        <taxon>Arthropoda</taxon>
        <taxon>Hexapoda</taxon>
        <taxon>Insecta</taxon>
        <taxon>Pterygota</taxon>
        <taxon>Neoptera</taxon>
        <taxon>Endopterygota</taxon>
        <taxon>Lepidoptera</taxon>
        <taxon>Glossata</taxon>
        <taxon>Ditrysia</taxon>
        <taxon>Tineoidea</taxon>
        <taxon>Psychidae</taxon>
        <taxon>Oiketicinae</taxon>
        <taxon>Eumeta</taxon>
    </lineage>
</organism>
<dbReference type="Proteomes" id="UP000299102">
    <property type="component" value="Unassembled WGS sequence"/>
</dbReference>
<name>A0A4C1XEB0_EUMVA</name>
<evidence type="ECO:0000313" key="2">
    <source>
        <dbReference type="EMBL" id="GBP60764.1"/>
    </source>
</evidence>
<protein>
    <submittedName>
        <fullName evidence="2">Uncharacterized protein</fullName>
    </submittedName>
</protein>
<dbReference type="AlphaFoldDB" id="A0A4C1XEB0"/>
<keyword evidence="3" id="KW-1185">Reference proteome</keyword>
<sequence length="97" mass="10749">MHWRRMQRRGGAGAPLSHSAKAAAPRDPYLNITPLRTPPVYNGSNYRLSLAKFSNNVIMLSVPQNMIDQNIVESLGAGLQGEWLSGIFLKLIEIGFK</sequence>
<accession>A0A4C1XEB0</accession>
<comment type="caution">
    <text evidence="2">The sequence shown here is derived from an EMBL/GenBank/DDBJ whole genome shotgun (WGS) entry which is preliminary data.</text>
</comment>
<evidence type="ECO:0000256" key="1">
    <source>
        <dbReference type="SAM" id="MobiDB-lite"/>
    </source>
</evidence>